<evidence type="ECO:0000256" key="1">
    <source>
        <dbReference type="SAM" id="MobiDB-lite"/>
    </source>
</evidence>
<evidence type="ECO:0000313" key="3">
    <source>
        <dbReference type="Proteomes" id="UP001337655"/>
    </source>
</evidence>
<dbReference type="EMBL" id="JAVRRT010000001">
    <property type="protein sequence ID" value="KAK5175102.1"/>
    <property type="molecule type" value="Genomic_DNA"/>
</dbReference>
<proteinExistence type="predicted"/>
<dbReference type="AlphaFoldDB" id="A0AAV9PQ92"/>
<dbReference type="Proteomes" id="UP001337655">
    <property type="component" value="Unassembled WGS sequence"/>
</dbReference>
<gene>
    <name evidence="2" type="ORF">LTR77_000239</name>
</gene>
<keyword evidence="3" id="KW-1185">Reference proteome</keyword>
<evidence type="ECO:0000313" key="2">
    <source>
        <dbReference type="EMBL" id="KAK5175102.1"/>
    </source>
</evidence>
<feature type="compositionally biased region" description="Low complexity" evidence="1">
    <location>
        <begin position="152"/>
        <end position="172"/>
    </location>
</feature>
<feature type="region of interest" description="Disordered" evidence="1">
    <location>
        <begin position="37"/>
        <end position="261"/>
    </location>
</feature>
<name>A0AAV9PQ92_9PEZI</name>
<protein>
    <submittedName>
        <fullName evidence="2">Uncharacterized protein</fullName>
    </submittedName>
</protein>
<reference evidence="2 3" key="1">
    <citation type="submission" date="2023-08" db="EMBL/GenBank/DDBJ databases">
        <title>Black Yeasts Isolated from many extreme environments.</title>
        <authorList>
            <person name="Coleine C."/>
            <person name="Stajich J.E."/>
            <person name="Selbmann L."/>
        </authorList>
    </citation>
    <scope>NUCLEOTIDE SEQUENCE [LARGE SCALE GENOMIC DNA]</scope>
    <source>
        <strain evidence="2 3">CCFEE 5935</strain>
    </source>
</reference>
<comment type="caution">
    <text evidence="2">The sequence shown here is derived from an EMBL/GenBank/DDBJ whole genome shotgun (WGS) entry which is preliminary data.</text>
</comment>
<accession>A0AAV9PQ92</accession>
<feature type="region of interest" description="Disordered" evidence="1">
    <location>
        <begin position="754"/>
        <end position="793"/>
    </location>
</feature>
<feature type="compositionally biased region" description="Basic residues" evidence="1">
    <location>
        <begin position="83"/>
        <end position="97"/>
    </location>
</feature>
<feature type="compositionally biased region" description="Basic and acidic residues" evidence="1">
    <location>
        <begin position="293"/>
        <end position="303"/>
    </location>
</feature>
<dbReference type="GeneID" id="89921590"/>
<organism evidence="2 3">
    <name type="scientific">Saxophila tyrrhenica</name>
    <dbReference type="NCBI Taxonomy" id="1690608"/>
    <lineage>
        <taxon>Eukaryota</taxon>
        <taxon>Fungi</taxon>
        <taxon>Dikarya</taxon>
        <taxon>Ascomycota</taxon>
        <taxon>Pezizomycotina</taxon>
        <taxon>Dothideomycetes</taxon>
        <taxon>Dothideomycetidae</taxon>
        <taxon>Mycosphaerellales</taxon>
        <taxon>Extremaceae</taxon>
        <taxon>Saxophila</taxon>
    </lineage>
</organism>
<feature type="region of interest" description="Disordered" evidence="1">
    <location>
        <begin position="291"/>
        <end position="323"/>
    </location>
</feature>
<sequence length="793" mass="87068">MPPKSSNRNIRDFFKPFTIPKNRVPVNDTIEDEIIVASPSKRPAVGDRINTSVSASTPTKRPPGRPRKDSPRSSNAATPTKRSPTKRSPTKTPKKSPTKTFRLPQLDDDTDDPLVHISPASSQQRSMTAVEIPAPRPPPPQPKREMGDKAATTSFSSISTLSSMPQSSQSSSKRILKNGMQAVTNSDSGSADSDSSDELADISSFVPRKKRKITPPPALGRDANHAIEIPSTVKPSRRSGRISDEDRKRATPKMIPSPPRTVYKHSLANMIKQQKKHEKSEARIQEAEAAFEAARKRREEELQRAGGPSAGLQAATADDSDEGERMKLAIARTEAMQGEQQLFYFRGIKEPVRSAFPGESGTIWERYRNNDKAREQAFLSGFVAQLADANKLPDDIAGWIIEQLPHEPRQDLCEAYVEVLRVLSTSKSLDQRVSPRLTTFHELAHLEASHTSNTSMPKMDPEPASTPLPDTGTLPGLRHVLHALRYVHARRHDHCAPVAAVLSELIPALIDVRVTKDTSLCEDVADTVECIVEAFSDKPSFEILCKRVHKACAEQTQLSPLLHCRAIAAMPARSKQSHHLRRMLALHHVTDKRSPEAYTLDLSSPQWVDIILSRLKTAPEFAISESSDYALLSALISVLDIAIDAGFSDFSFRQHRTRTSKPINTFAKTSPWAKAEAEFNAQVDALVAKLRSISSRIRDAGTTHLRRTEAKGAIDWLVLRLEFCVRTKPKPKGGVFGGGMGGQREFLSRFLKHAGGGEDNDATVVPVEQLGDGKVDDSNDENAGAGAQSDGPG</sequence>
<dbReference type="RefSeq" id="XP_064663740.1">
    <property type="nucleotide sequence ID" value="XM_064797506.1"/>
</dbReference>